<evidence type="ECO:0000313" key="7">
    <source>
        <dbReference type="EMBL" id="KAH0467544.1"/>
    </source>
</evidence>
<keyword evidence="4" id="KW-0325">Glycoprotein</keyword>
<dbReference type="GO" id="GO:0003993">
    <property type="term" value="F:acid phosphatase activity"/>
    <property type="evidence" value="ECO:0007669"/>
    <property type="project" value="InterPro"/>
</dbReference>
<evidence type="ECO:0000256" key="4">
    <source>
        <dbReference type="ARBA" id="ARBA00023180"/>
    </source>
</evidence>
<proteinExistence type="inferred from homology"/>
<evidence type="ECO:0000256" key="2">
    <source>
        <dbReference type="ARBA" id="ARBA00022729"/>
    </source>
</evidence>
<dbReference type="GO" id="GO:0045735">
    <property type="term" value="F:nutrient reservoir activity"/>
    <property type="evidence" value="ECO:0007669"/>
    <property type="project" value="UniProtKB-KW"/>
</dbReference>
<evidence type="ECO:0000256" key="6">
    <source>
        <dbReference type="SAM" id="SignalP"/>
    </source>
</evidence>
<evidence type="ECO:0000256" key="1">
    <source>
        <dbReference type="ARBA" id="ARBA00002410"/>
    </source>
</evidence>
<dbReference type="NCBIfam" id="TIGR01675">
    <property type="entry name" value="plant-AP"/>
    <property type="match status" value="1"/>
</dbReference>
<evidence type="ECO:0000313" key="8">
    <source>
        <dbReference type="Proteomes" id="UP000775213"/>
    </source>
</evidence>
<gene>
    <name evidence="7" type="ORF">IEQ34_002577</name>
</gene>
<dbReference type="InterPro" id="IPR023214">
    <property type="entry name" value="HAD_sf"/>
</dbReference>
<dbReference type="AlphaFoldDB" id="A0AAV7HHD5"/>
<keyword evidence="3" id="KW-0758">Storage protein</keyword>
<protein>
    <recommendedName>
        <fullName evidence="9">Acid phosphatase</fullName>
    </recommendedName>
</protein>
<comment type="caution">
    <text evidence="7">The sequence shown here is derived from an EMBL/GenBank/DDBJ whole genome shotgun (WGS) entry which is preliminary data.</text>
</comment>
<dbReference type="PANTHER" id="PTHR31284">
    <property type="entry name" value="ACID PHOSPHATASE-LIKE PROTEIN"/>
    <property type="match status" value="1"/>
</dbReference>
<dbReference type="InterPro" id="IPR036412">
    <property type="entry name" value="HAD-like_sf"/>
</dbReference>
<dbReference type="Proteomes" id="UP000775213">
    <property type="component" value="Unassembled WGS sequence"/>
</dbReference>
<dbReference type="InterPro" id="IPR005519">
    <property type="entry name" value="Acid_phosphat_B-like"/>
</dbReference>
<accession>A0AAV7HHD5</accession>
<feature type="signal peptide" evidence="6">
    <location>
        <begin position="1"/>
        <end position="24"/>
    </location>
</feature>
<keyword evidence="8" id="KW-1185">Reference proteome</keyword>
<dbReference type="InterPro" id="IPR010028">
    <property type="entry name" value="Acid_phosphatase_pln"/>
</dbReference>
<sequence>MHLLPFSLSLTLLLLLLSLSLAECRPDTFNKRQSHQIHPLRRQTGSAGTTTKVENLSCSSWQLAVETNNLRDWDVIPASCESYFGHYLLGHRYREDSSMVTKEAAQYARGLQLSGNGKDVWIFDIDETSLSNLPFYSKHGFGVEPISETLFDEWAAKGAAPPLPESLKLYKEVLSLGIKVVFLTGRTEEFREITALNLKRAGYYSWEKLILRKANEVTITALQYKSAERLKLTEQGYKIVGNIGDQWSDILGSPEGERTFKLPDPMYYIS</sequence>
<reference evidence="7 8" key="1">
    <citation type="journal article" date="2021" name="Hortic Res">
        <title>Chromosome-scale assembly of the Dendrobium chrysotoxum genome enhances the understanding of orchid evolution.</title>
        <authorList>
            <person name="Zhang Y."/>
            <person name="Zhang G.Q."/>
            <person name="Zhang D."/>
            <person name="Liu X.D."/>
            <person name="Xu X.Y."/>
            <person name="Sun W.H."/>
            <person name="Yu X."/>
            <person name="Zhu X."/>
            <person name="Wang Z.W."/>
            <person name="Zhao X."/>
            <person name="Zhong W.Y."/>
            <person name="Chen H."/>
            <person name="Yin W.L."/>
            <person name="Huang T."/>
            <person name="Niu S.C."/>
            <person name="Liu Z.J."/>
        </authorList>
    </citation>
    <scope>NUCLEOTIDE SEQUENCE [LARGE SCALE GENOMIC DNA]</scope>
    <source>
        <strain evidence="7">Lindl</strain>
    </source>
</reference>
<dbReference type="PIRSF" id="PIRSF002674">
    <property type="entry name" value="VSP"/>
    <property type="match status" value="1"/>
</dbReference>
<dbReference type="Pfam" id="PF03767">
    <property type="entry name" value="Acid_phosphat_B"/>
    <property type="match status" value="1"/>
</dbReference>
<dbReference type="SUPFAM" id="SSF56784">
    <property type="entry name" value="HAD-like"/>
    <property type="match status" value="1"/>
</dbReference>
<dbReference type="EMBL" id="JAGFBR010000004">
    <property type="protein sequence ID" value="KAH0467544.1"/>
    <property type="molecule type" value="Genomic_DNA"/>
</dbReference>
<feature type="chain" id="PRO_5043608353" description="Acid phosphatase" evidence="6">
    <location>
        <begin position="25"/>
        <end position="270"/>
    </location>
</feature>
<evidence type="ECO:0000256" key="5">
    <source>
        <dbReference type="PIRNR" id="PIRNR002674"/>
    </source>
</evidence>
<evidence type="ECO:0008006" key="9">
    <source>
        <dbReference type="Google" id="ProtNLM"/>
    </source>
</evidence>
<dbReference type="Gene3D" id="3.40.50.1000">
    <property type="entry name" value="HAD superfamily/HAD-like"/>
    <property type="match status" value="1"/>
</dbReference>
<organism evidence="7 8">
    <name type="scientific">Dendrobium chrysotoxum</name>
    <name type="common">Orchid</name>
    <dbReference type="NCBI Taxonomy" id="161865"/>
    <lineage>
        <taxon>Eukaryota</taxon>
        <taxon>Viridiplantae</taxon>
        <taxon>Streptophyta</taxon>
        <taxon>Embryophyta</taxon>
        <taxon>Tracheophyta</taxon>
        <taxon>Spermatophyta</taxon>
        <taxon>Magnoliopsida</taxon>
        <taxon>Liliopsida</taxon>
        <taxon>Asparagales</taxon>
        <taxon>Orchidaceae</taxon>
        <taxon>Epidendroideae</taxon>
        <taxon>Malaxideae</taxon>
        <taxon>Dendrobiinae</taxon>
        <taxon>Dendrobium</taxon>
    </lineage>
</organism>
<comment type="similarity">
    <text evidence="5">Belongs to the APS1/VSP family.</text>
</comment>
<dbReference type="PANTHER" id="PTHR31284:SF19">
    <property type="entry name" value="VEGETATIVE STORAGE PROTEIN 1-RELATED"/>
    <property type="match status" value="1"/>
</dbReference>
<dbReference type="InterPro" id="IPR014403">
    <property type="entry name" value="APS1/VSP"/>
</dbReference>
<dbReference type="CDD" id="cd07535">
    <property type="entry name" value="HAD_VSP"/>
    <property type="match status" value="1"/>
</dbReference>
<keyword evidence="2 6" id="KW-0732">Signal</keyword>
<name>A0AAV7HHD5_DENCH</name>
<evidence type="ECO:0000256" key="3">
    <source>
        <dbReference type="ARBA" id="ARBA00022761"/>
    </source>
</evidence>
<comment type="function">
    <text evidence="1">May function as somatic storage protein during early seedling development.</text>
</comment>